<dbReference type="Proteomes" id="UP000195798">
    <property type="component" value="Chromosome"/>
</dbReference>
<proteinExistence type="predicted"/>
<dbReference type="InterPro" id="IPR009785">
    <property type="entry name" value="Prophage_Lj928_Orf309"/>
</dbReference>
<sequence length="296" mass="34315">MENNIIDPKTLKVQSELPVIEFENQAQLEKTVDAMVDRFTGLVVTKETYKPSKEVRAEINKAIKIIDRQRIDKVKEVKKPIDEFNQRTKALTNKLSNIADDLNQQLKVYDDKRRAGKHEIQYMKFKQLLDEYGLQEDQVEYNPKWDNLSLAFPTFVKEAKEACELVEQKQEQLKEIRQAVIARGDELGIGVQPFLEQVGKKDLAAILREMSKYKQELIDVQKKKEELQQEFEKNNKVLPNGKVIDAKTGEVVDKKVTVRLIIKDLTQYQIAQLKSYLKDNGLHGTFRVINNEVTNV</sequence>
<dbReference type="EMBL" id="CP021427">
    <property type="protein sequence ID" value="ART99211.1"/>
    <property type="molecule type" value="Genomic_DNA"/>
</dbReference>
<reference evidence="2 3" key="1">
    <citation type="submission" date="2017-05" db="EMBL/GenBank/DDBJ databases">
        <authorList>
            <person name="Oh N.-S."/>
        </authorList>
    </citation>
    <scope>NUCLEOTIDE SEQUENCE [LARGE SCALE GENOMIC DNA]</scope>
    <source>
        <strain evidence="2 3">4M13</strain>
    </source>
</reference>
<dbReference type="Pfam" id="PF07083">
    <property type="entry name" value="DUF1351"/>
    <property type="match status" value="1"/>
</dbReference>
<keyword evidence="1" id="KW-0175">Coiled coil</keyword>
<evidence type="ECO:0000256" key="1">
    <source>
        <dbReference type="SAM" id="Coils"/>
    </source>
</evidence>
<evidence type="ECO:0000313" key="2">
    <source>
        <dbReference type="EMBL" id="ART99211.1"/>
    </source>
</evidence>
<organism evidence="2 3">
    <name type="scientific">Lactobacillus gasseri</name>
    <dbReference type="NCBI Taxonomy" id="1596"/>
    <lineage>
        <taxon>Bacteria</taxon>
        <taxon>Bacillati</taxon>
        <taxon>Bacillota</taxon>
        <taxon>Bacilli</taxon>
        <taxon>Lactobacillales</taxon>
        <taxon>Lactobacillaceae</taxon>
        <taxon>Lactobacillus</taxon>
    </lineage>
</organism>
<dbReference type="RefSeq" id="WP_065169634.1">
    <property type="nucleotide sequence ID" value="NZ_CP021427.1"/>
</dbReference>
<feature type="coiled-coil region" evidence="1">
    <location>
        <begin position="203"/>
        <end position="237"/>
    </location>
</feature>
<accession>A0AB33C9T1</accession>
<gene>
    <name evidence="2" type="ORF">CCE30_10105</name>
</gene>
<name>A0AB33C9T1_LACGS</name>
<protein>
    <recommendedName>
        <fullName evidence="4">DUF1351 domain-containing protein</fullName>
    </recommendedName>
</protein>
<evidence type="ECO:0000313" key="3">
    <source>
        <dbReference type="Proteomes" id="UP000195798"/>
    </source>
</evidence>
<evidence type="ECO:0008006" key="4">
    <source>
        <dbReference type="Google" id="ProtNLM"/>
    </source>
</evidence>
<dbReference type="AlphaFoldDB" id="A0AB33C9T1"/>